<feature type="compositionally biased region" description="Basic residues" evidence="1">
    <location>
        <begin position="18"/>
        <end position="28"/>
    </location>
</feature>
<comment type="caution">
    <text evidence="2">The sequence shown here is derived from an EMBL/GenBank/DDBJ whole genome shotgun (WGS) entry which is preliminary data.</text>
</comment>
<accession>A0A835DJ04</accession>
<gene>
    <name evidence="2" type="ORF">HHK36_013301</name>
</gene>
<reference evidence="2 3" key="1">
    <citation type="submission" date="2020-04" db="EMBL/GenBank/DDBJ databases">
        <title>Plant Genome Project.</title>
        <authorList>
            <person name="Zhang R.-G."/>
        </authorList>
    </citation>
    <scope>NUCLEOTIDE SEQUENCE [LARGE SCALE GENOMIC DNA]</scope>
    <source>
        <strain evidence="2">YNK0</strain>
        <tissue evidence="2">Leaf</tissue>
    </source>
</reference>
<proteinExistence type="predicted"/>
<name>A0A835DJ04_TETSI</name>
<keyword evidence="3" id="KW-1185">Reference proteome</keyword>
<dbReference type="Proteomes" id="UP000655225">
    <property type="component" value="Unassembled WGS sequence"/>
</dbReference>
<evidence type="ECO:0000256" key="1">
    <source>
        <dbReference type="SAM" id="MobiDB-lite"/>
    </source>
</evidence>
<protein>
    <submittedName>
        <fullName evidence="2">Uncharacterized protein</fullName>
    </submittedName>
</protein>
<feature type="region of interest" description="Disordered" evidence="1">
    <location>
        <begin position="1"/>
        <end position="31"/>
    </location>
</feature>
<dbReference type="AlphaFoldDB" id="A0A835DJ04"/>
<dbReference type="OrthoDB" id="10629369at2759"/>
<evidence type="ECO:0000313" key="3">
    <source>
        <dbReference type="Proteomes" id="UP000655225"/>
    </source>
</evidence>
<sequence length="68" mass="7768">MMSFSQGDFEESDEQFRSRPRGGRKRKCPPVERLLQKRITPPSQTESILNQGPDYISWLLSGAADEDP</sequence>
<evidence type="ECO:0000313" key="2">
    <source>
        <dbReference type="EMBL" id="KAF8402347.1"/>
    </source>
</evidence>
<dbReference type="OMA" id="RKCPPVE"/>
<dbReference type="EMBL" id="JABCRI010000008">
    <property type="protein sequence ID" value="KAF8402347.1"/>
    <property type="molecule type" value="Genomic_DNA"/>
</dbReference>
<organism evidence="2 3">
    <name type="scientific">Tetracentron sinense</name>
    <name type="common">Spur-leaf</name>
    <dbReference type="NCBI Taxonomy" id="13715"/>
    <lineage>
        <taxon>Eukaryota</taxon>
        <taxon>Viridiplantae</taxon>
        <taxon>Streptophyta</taxon>
        <taxon>Embryophyta</taxon>
        <taxon>Tracheophyta</taxon>
        <taxon>Spermatophyta</taxon>
        <taxon>Magnoliopsida</taxon>
        <taxon>Trochodendrales</taxon>
        <taxon>Trochodendraceae</taxon>
        <taxon>Tetracentron</taxon>
    </lineage>
</organism>